<dbReference type="OrthoDB" id="881869at2"/>
<dbReference type="AlphaFoldDB" id="A0A4V2MKR0"/>
<evidence type="ECO:0000313" key="2">
    <source>
        <dbReference type="EMBL" id="TCC99186.1"/>
    </source>
</evidence>
<dbReference type="RefSeq" id="WP_131606147.1">
    <property type="nucleotide sequence ID" value="NZ_SJSM01000001.1"/>
</dbReference>
<dbReference type="EMBL" id="SJSM01000001">
    <property type="protein sequence ID" value="TCC99186.1"/>
    <property type="molecule type" value="Genomic_DNA"/>
</dbReference>
<reference evidence="2 3" key="1">
    <citation type="submission" date="2019-02" db="EMBL/GenBank/DDBJ databases">
        <title>Pedobacter sp. RP-3-8 sp. nov., isolated from Arctic soil.</title>
        <authorList>
            <person name="Dahal R.H."/>
        </authorList>
    </citation>
    <scope>NUCLEOTIDE SEQUENCE [LARGE SCALE GENOMIC DNA]</scope>
    <source>
        <strain evidence="2 3">RP-3-8</strain>
    </source>
</reference>
<dbReference type="Proteomes" id="UP000291117">
    <property type="component" value="Unassembled WGS sequence"/>
</dbReference>
<evidence type="ECO:0000259" key="1">
    <source>
        <dbReference type="PROSITE" id="PS50943"/>
    </source>
</evidence>
<dbReference type="InterPro" id="IPR001387">
    <property type="entry name" value="Cro/C1-type_HTH"/>
</dbReference>
<accession>A0A4V2MKR0</accession>
<feature type="domain" description="HTH cro/C1-type" evidence="1">
    <location>
        <begin position="8"/>
        <end position="25"/>
    </location>
</feature>
<sequence>MANNRFFITVAAKIANALNVIVDYLIGQSDHIIMDKSLIRRMEDIEALPNEEKEKVYYLIDMDLAYNKTKKAFAL</sequence>
<dbReference type="PROSITE" id="PS50943">
    <property type="entry name" value="HTH_CROC1"/>
    <property type="match status" value="1"/>
</dbReference>
<keyword evidence="3" id="KW-1185">Reference proteome</keyword>
<protein>
    <submittedName>
        <fullName evidence="2">XRE family transcriptional regulator</fullName>
    </submittedName>
</protein>
<organism evidence="2 3">
    <name type="scientific">Pedobacter hiemivivus</name>
    <dbReference type="NCBI Taxonomy" id="2530454"/>
    <lineage>
        <taxon>Bacteria</taxon>
        <taxon>Pseudomonadati</taxon>
        <taxon>Bacteroidota</taxon>
        <taxon>Sphingobacteriia</taxon>
        <taxon>Sphingobacteriales</taxon>
        <taxon>Sphingobacteriaceae</taxon>
        <taxon>Pedobacter</taxon>
    </lineage>
</organism>
<evidence type="ECO:0000313" key="3">
    <source>
        <dbReference type="Proteomes" id="UP000291117"/>
    </source>
</evidence>
<gene>
    <name evidence="2" type="ORF">EZ444_00450</name>
</gene>
<proteinExistence type="predicted"/>
<comment type="caution">
    <text evidence="2">The sequence shown here is derived from an EMBL/GenBank/DDBJ whole genome shotgun (WGS) entry which is preliminary data.</text>
</comment>
<name>A0A4V2MKR0_9SPHI</name>